<proteinExistence type="predicted"/>
<accession>A0A1R3GER8</accession>
<organism evidence="1 2">
    <name type="scientific">Corchorus capsularis</name>
    <name type="common">Jute</name>
    <dbReference type="NCBI Taxonomy" id="210143"/>
    <lineage>
        <taxon>Eukaryota</taxon>
        <taxon>Viridiplantae</taxon>
        <taxon>Streptophyta</taxon>
        <taxon>Embryophyta</taxon>
        <taxon>Tracheophyta</taxon>
        <taxon>Spermatophyta</taxon>
        <taxon>Magnoliopsida</taxon>
        <taxon>eudicotyledons</taxon>
        <taxon>Gunneridae</taxon>
        <taxon>Pentapetalae</taxon>
        <taxon>rosids</taxon>
        <taxon>malvids</taxon>
        <taxon>Malvales</taxon>
        <taxon>Malvaceae</taxon>
        <taxon>Grewioideae</taxon>
        <taxon>Apeibeae</taxon>
        <taxon>Corchorus</taxon>
    </lineage>
</organism>
<comment type="caution">
    <text evidence="1">The sequence shown here is derived from an EMBL/GenBank/DDBJ whole genome shotgun (WGS) entry which is preliminary data.</text>
</comment>
<evidence type="ECO:0000313" key="2">
    <source>
        <dbReference type="Proteomes" id="UP000188268"/>
    </source>
</evidence>
<name>A0A1R3GER8_COCAP</name>
<protein>
    <submittedName>
        <fullName evidence="1">Uncharacterized protein</fullName>
    </submittedName>
</protein>
<dbReference type="AlphaFoldDB" id="A0A1R3GER8"/>
<dbReference type="Gramene" id="OMO56566">
    <property type="protein sequence ID" value="OMO56566"/>
    <property type="gene ID" value="CCACVL1_26444"/>
</dbReference>
<evidence type="ECO:0000313" key="1">
    <source>
        <dbReference type="EMBL" id="OMO56566.1"/>
    </source>
</evidence>
<dbReference type="Proteomes" id="UP000188268">
    <property type="component" value="Unassembled WGS sequence"/>
</dbReference>
<reference evidence="1 2" key="1">
    <citation type="submission" date="2013-09" db="EMBL/GenBank/DDBJ databases">
        <title>Corchorus capsularis genome sequencing.</title>
        <authorList>
            <person name="Alam M."/>
            <person name="Haque M.S."/>
            <person name="Islam M.S."/>
            <person name="Emdad E.M."/>
            <person name="Islam M.M."/>
            <person name="Ahmed B."/>
            <person name="Halim A."/>
            <person name="Hossen Q.M.M."/>
            <person name="Hossain M.Z."/>
            <person name="Ahmed R."/>
            <person name="Khan M.M."/>
            <person name="Islam R."/>
            <person name="Rashid M.M."/>
            <person name="Khan S.A."/>
            <person name="Rahman M.S."/>
            <person name="Alam M."/>
        </authorList>
    </citation>
    <scope>NUCLEOTIDE SEQUENCE [LARGE SCALE GENOMIC DNA]</scope>
    <source>
        <strain evidence="2">cv. CVL-1</strain>
        <tissue evidence="1">Whole seedling</tissue>
    </source>
</reference>
<keyword evidence="2" id="KW-1185">Reference proteome</keyword>
<sequence>MANNMKTEHYLTLQICCEMILLRNSPNEISFTPFSNKTIIATDWWLLAGYVAGIRTVKFRQFDEEGDRRR</sequence>
<dbReference type="EMBL" id="AWWV01014481">
    <property type="protein sequence ID" value="OMO56566.1"/>
    <property type="molecule type" value="Genomic_DNA"/>
</dbReference>
<gene>
    <name evidence="1" type="ORF">CCACVL1_26444</name>
</gene>